<comment type="caution">
    <text evidence="3">The sequence shown here is derived from an EMBL/GenBank/DDBJ whole genome shotgun (WGS) entry which is preliminary data.</text>
</comment>
<dbReference type="EMBL" id="JAYGHY010000028">
    <property type="protein sequence ID" value="MEA5442821.1"/>
    <property type="molecule type" value="Genomic_DNA"/>
</dbReference>
<evidence type="ECO:0000313" key="3">
    <source>
        <dbReference type="EMBL" id="MEA5442821.1"/>
    </source>
</evidence>
<keyword evidence="1" id="KW-0175">Coiled coil</keyword>
<feature type="coiled-coil region" evidence="1">
    <location>
        <begin position="106"/>
        <end position="143"/>
    </location>
</feature>
<keyword evidence="4" id="KW-1185">Reference proteome</keyword>
<evidence type="ECO:0000313" key="4">
    <source>
        <dbReference type="Proteomes" id="UP001302329"/>
    </source>
</evidence>
<dbReference type="RefSeq" id="WP_323356863.1">
    <property type="nucleotide sequence ID" value="NZ_JAYGHY010000028.1"/>
</dbReference>
<gene>
    <name evidence="3" type="ORF">VB739_09685</name>
</gene>
<protein>
    <submittedName>
        <fullName evidence="3">Uncharacterized protein</fullName>
    </submittedName>
</protein>
<name>A0ABU5SWB5_9CYAN</name>
<sequence>MTNSEQGELSLLLPDPESMPVASDPAQAPLACKGIRSTQDFPADLSALSREQIEHHYQAMRNSHASLTRSRAQLQRRSRELTVARERFLETLRSYEGRLMALGQEKAEALRIAQDMHQELEAFEDKQQALDGLLQELDAAKDEAGYWSIFSITRLIERMRRLLRGGREG</sequence>
<proteinExistence type="predicted"/>
<accession>A0ABU5SWB5</accession>
<evidence type="ECO:0000256" key="1">
    <source>
        <dbReference type="SAM" id="Coils"/>
    </source>
</evidence>
<feature type="region of interest" description="Disordered" evidence="2">
    <location>
        <begin position="1"/>
        <end position="27"/>
    </location>
</feature>
<evidence type="ECO:0000256" key="2">
    <source>
        <dbReference type="SAM" id="MobiDB-lite"/>
    </source>
</evidence>
<dbReference type="Proteomes" id="UP001302329">
    <property type="component" value="Unassembled WGS sequence"/>
</dbReference>
<organism evidence="3 4">
    <name type="scientific">Cyanobium gracile UHCC 0281</name>
    <dbReference type="NCBI Taxonomy" id="3110309"/>
    <lineage>
        <taxon>Bacteria</taxon>
        <taxon>Bacillati</taxon>
        <taxon>Cyanobacteriota</taxon>
        <taxon>Cyanophyceae</taxon>
        <taxon>Synechococcales</taxon>
        <taxon>Prochlorococcaceae</taxon>
        <taxon>Cyanobium</taxon>
    </lineage>
</organism>
<reference evidence="3 4" key="1">
    <citation type="submission" date="2023-12" db="EMBL/GenBank/DDBJ databases">
        <title>Baltic Sea Cyanobacteria.</title>
        <authorList>
            <person name="Delbaje E."/>
            <person name="Fewer D.P."/>
            <person name="Shishido T.K."/>
        </authorList>
    </citation>
    <scope>NUCLEOTIDE SEQUENCE [LARGE SCALE GENOMIC DNA]</scope>
    <source>
        <strain evidence="3 4">UHCC 0281</strain>
    </source>
</reference>